<feature type="domain" description="HTH marR-type" evidence="2">
    <location>
        <begin position="15"/>
        <end position="147"/>
    </location>
</feature>
<evidence type="ECO:0000313" key="4">
    <source>
        <dbReference type="Proteomes" id="UP001232536"/>
    </source>
</evidence>
<reference evidence="3 4" key="1">
    <citation type="submission" date="2023-07" db="EMBL/GenBank/DDBJ databases">
        <title>Description of novel actinomycetes strains, isolated from tidal flat sediment.</title>
        <authorList>
            <person name="Lu C."/>
        </authorList>
    </citation>
    <scope>NUCLEOTIDE SEQUENCE [LARGE SCALE GENOMIC DNA]</scope>
    <source>
        <strain evidence="3 4">SYSU T00b441</strain>
    </source>
</reference>
<comment type="caution">
    <text evidence="3">The sequence shown here is derived from an EMBL/GenBank/DDBJ whole genome shotgun (WGS) entry which is preliminary data.</text>
</comment>
<feature type="region of interest" description="Disordered" evidence="1">
    <location>
        <begin position="86"/>
        <end position="108"/>
    </location>
</feature>
<organism evidence="3 4">
    <name type="scientific">Actinotalea lenta</name>
    <dbReference type="NCBI Taxonomy" id="3064654"/>
    <lineage>
        <taxon>Bacteria</taxon>
        <taxon>Bacillati</taxon>
        <taxon>Actinomycetota</taxon>
        <taxon>Actinomycetes</taxon>
        <taxon>Micrococcales</taxon>
        <taxon>Cellulomonadaceae</taxon>
        <taxon>Actinotalea</taxon>
    </lineage>
</organism>
<dbReference type="Proteomes" id="UP001232536">
    <property type="component" value="Unassembled WGS sequence"/>
</dbReference>
<feature type="region of interest" description="Disordered" evidence="1">
    <location>
        <begin position="150"/>
        <end position="174"/>
    </location>
</feature>
<protein>
    <submittedName>
        <fullName evidence="3">MarR family winged helix-turn-helix transcriptional regulator</fullName>
    </submittedName>
</protein>
<evidence type="ECO:0000313" key="3">
    <source>
        <dbReference type="EMBL" id="MDO8107713.1"/>
    </source>
</evidence>
<dbReference type="InterPro" id="IPR036390">
    <property type="entry name" value="WH_DNA-bd_sf"/>
</dbReference>
<sequence>MVDGGSPHPRPAPLDAELGFRMGRTHRALRDGWERQLLELGLSAPQAATLRTVVEEPGSGVRELARRTGTDPMNAKRLVDHLERAGLVRSGPDPSHRQRRGVEPTPSGEAMALRIAQLSAAWRHRLSRRLGRDDLDHLLALLSRLETVLADDAGHAERHRAPTTNDDPTGRARR</sequence>
<dbReference type="PANTHER" id="PTHR33164">
    <property type="entry name" value="TRANSCRIPTIONAL REGULATOR, MARR FAMILY"/>
    <property type="match status" value="1"/>
</dbReference>
<dbReference type="PANTHER" id="PTHR33164:SF43">
    <property type="entry name" value="HTH-TYPE TRANSCRIPTIONAL REPRESSOR YETL"/>
    <property type="match status" value="1"/>
</dbReference>
<dbReference type="SUPFAM" id="SSF46785">
    <property type="entry name" value="Winged helix' DNA-binding domain"/>
    <property type="match status" value="1"/>
</dbReference>
<dbReference type="RefSeq" id="WP_304601324.1">
    <property type="nucleotide sequence ID" value="NZ_JAUQYO010000001.1"/>
</dbReference>
<dbReference type="InterPro" id="IPR039422">
    <property type="entry name" value="MarR/SlyA-like"/>
</dbReference>
<evidence type="ECO:0000259" key="2">
    <source>
        <dbReference type="PROSITE" id="PS50995"/>
    </source>
</evidence>
<dbReference type="InterPro" id="IPR036388">
    <property type="entry name" value="WH-like_DNA-bd_sf"/>
</dbReference>
<dbReference type="InterPro" id="IPR000835">
    <property type="entry name" value="HTH_MarR-typ"/>
</dbReference>
<name>A0ABT9DEA0_9CELL</name>
<dbReference type="Pfam" id="PF12802">
    <property type="entry name" value="MarR_2"/>
    <property type="match status" value="1"/>
</dbReference>
<dbReference type="Gene3D" id="1.10.10.10">
    <property type="entry name" value="Winged helix-like DNA-binding domain superfamily/Winged helix DNA-binding domain"/>
    <property type="match status" value="1"/>
</dbReference>
<dbReference type="PROSITE" id="PS50995">
    <property type="entry name" value="HTH_MARR_2"/>
    <property type="match status" value="1"/>
</dbReference>
<gene>
    <name evidence="3" type="ORF">Q6348_10950</name>
</gene>
<keyword evidence="4" id="KW-1185">Reference proteome</keyword>
<proteinExistence type="predicted"/>
<accession>A0ABT9DEA0</accession>
<dbReference type="EMBL" id="JAUQYP010000001">
    <property type="protein sequence ID" value="MDO8107713.1"/>
    <property type="molecule type" value="Genomic_DNA"/>
</dbReference>
<dbReference type="SMART" id="SM00347">
    <property type="entry name" value="HTH_MARR"/>
    <property type="match status" value="1"/>
</dbReference>
<evidence type="ECO:0000256" key="1">
    <source>
        <dbReference type="SAM" id="MobiDB-lite"/>
    </source>
</evidence>